<evidence type="ECO:0000313" key="2">
    <source>
        <dbReference type="Proteomes" id="UP000319498"/>
    </source>
</evidence>
<gene>
    <name evidence="1" type="ORF">BFO01nite_40390</name>
</gene>
<sequence length="53" mass="5874">MRQFIDTGTGEIFYSEEVLRRPDEIDGAAVAALRKYAEVTTNGNLSKDIARLA</sequence>
<dbReference type="RefSeq" id="WP_160309994.1">
    <property type="nucleotide sequence ID" value="NZ_BJOL01000023.1"/>
</dbReference>
<organism evidence="1 2">
    <name type="scientific">Brevibacillus formosus</name>
    <dbReference type="NCBI Taxonomy" id="54913"/>
    <lineage>
        <taxon>Bacteria</taxon>
        <taxon>Bacillati</taxon>
        <taxon>Bacillota</taxon>
        <taxon>Bacilli</taxon>
        <taxon>Bacillales</taxon>
        <taxon>Paenibacillaceae</taxon>
        <taxon>Brevibacillus</taxon>
    </lineage>
</organism>
<dbReference type="GeneID" id="87589155"/>
<proteinExistence type="predicted"/>
<dbReference type="EMBL" id="BJOL01000023">
    <property type="protein sequence ID" value="GED59907.1"/>
    <property type="molecule type" value="Genomic_DNA"/>
</dbReference>
<comment type="caution">
    <text evidence="1">The sequence shown here is derived from an EMBL/GenBank/DDBJ whole genome shotgun (WGS) entry which is preliminary data.</text>
</comment>
<protein>
    <submittedName>
        <fullName evidence="1">Uncharacterized protein</fullName>
    </submittedName>
</protein>
<evidence type="ECO:0000313" key="1">
    <source>
        <dbReference type="EMBL" id="GED59907.1"/>
    </source>
</evidence>
<reference evidence="1 2" key="1">
    <citation type="submission" date="2019-06" db="EMBL/GenBank/DDBJ databases">
        <title>Whole genome shotgun sequence of Brevibacillus formosus NBRC 15716.</title>
        <authorList>
            <person name="Hosoyama A."/>
            <person name="Uohara A."/>
            <person name="Ohji S."/>
            <person name="Ichikawa N."/>
        </authorList>
    </citation>
    <scope>NUCLEOTIDE SEQUENCE [LARGE SCALE GENOMIC DNA]</scope>
    <source>
        <strain evidence="1 2">NBRC 15716</strain>
    </source>
</reference>
<name>A0ABQ0T9D1_9BACL</name>
<accession>A0ABQ0T9D1</accession>
<dbReference type="Proteomes" id="UP000319498">
    <property type="component" value="Unassembled WGS sequence"/>
</dbReference>
<keyword evidence="2" id="KW-1185">Reference proteome</keyword>